<accession>A0ABT8TRC1</accession>
<feature type="region of interest" description="Disordered" evidence="8">
    <location>
        <begin position="399"/>
        <end position="427"/>
    </location>
</feature>
<evidence type="ECO:0000256" key="4">
    <source>
        <dbReference type="ARBA" id="ARBA00022723"/>
    </source>
</evidence>
<keyword evidence="10" id="KW-1185">Reference proteome</keyword>
<sequence>MNNPLALVRDDLAWSLLRQGYDALPQRWSGDEVATTARLLGRRTVLVRGPEGVRLFYDPDVVRRQGAVPRPLADVLFGRGAVHGLDGAEHRRRKGMFLDLLDRPWVERLAGEVGHELDTVTAGWPGARVRVFEELVGVYGRSVLRVAGVELSRPAADRVARDLAVVVDGFGFAGAAYARAVLQRARLDRWAARLVRDVRHGRVSPPPGTLLHRLAVGEGAALPSRVAGVELLNVLRPTVAVAWLATFAARELVLRPDLAASLGDDRREHVAFGHEVRRLAPFVPALTGLVVRPARLGAVDLRPGDRVLLDVPATDTWPASFPDPDELRPQRFAEEPDAWSYVPQGGGEVDAGHRCPGEPSTVALLAETTRVLCGLDLRAAATTYVDRHRIPTLPEGGLVLQVGPGRSGTNDPAPQRRRAGIVAGEDG</sequence>
<evidence type="ECO:0000256" key="6">
    <source>
        <dbReference type="ARBA" id="ARBA00023004"/>
    </source>
</evidence>
<evidence type="ECO:0000256" key="3">
    <source>
        <dbReference type="ARBA" id="ARBA00022617"/>
    </source>
</evidence>
<comment type="similarity">
    <text evidence="2">Belongs to the cytochrome P450 family.</text>
</comment>
<protein>
    <recommendedName>
        <fullName evidence="11">Cytochrome P450</fullName>
    </recommendedName>
</protein>
<keyword evidence="4" id="KW-0479">Metal-binding</keyword>
<evidence type="ECO:0008006" key="11">
    <source>
        <dbReference type="Google" id="ProtNLM"/>
    </source>
</evidence>
<dbReference type="Gene3D" id="1.10.630.10">
    <property type="entry name" value="Cytochrome P450"/>
    <property type="match status" value="1"/>
</dbReference>
<keyword evidence="3" id="KW-0349">Heme</keyword>
<evidence type="ECO:0000256" key="8">
    <source>
        <dbReference type="SAM" id="MobiDB-lite"/>
    </source>
</evidence>
<keyword evidence="6" id="KW-0408">Iron</keyword>
<dbReference type="EMBL" id="JAULSC010000011">
    <property type="protein sequence ID" value="MDO3396502.1"/>
    <property type="molecule type" value="Genomic_DNA"/>
</dbReference>
<dbReference type="InterPro" id="IPR036396">
    <property type="entry name" value="Cyt_P450_sf"/>
</dbReference>
<dbReference type="SUPFAM" id="SSF48264">
    <property type="entry name" value="Cytochrome P450"/>
    <property type="match status" value="1"/>
</dbReference>
<evidence type="ECO:0000256" key="5">
    <source>
        <dbReference type="ARBA" id="ARBA00023002"/>
    </source>
</evidence>
<dbReference type="PANTHER" id="PTHR24286">
    <property type="entry name" value="CYTOCHROME P450 26"/>
    <property type="match status" value="1"/>
</dbReference>
<dbReference type="PANTHER" id="PTHR24286:SF24">
    <property type="entry name" value="LANOSTEROL 14-ALPHA DEMETHYLASE"/>
    <property type="match status" value="1"/>
</dbReference>
<reference evidence="9" key="1">
    <citation type="submission" date="2023-06" db="EMBL/GenBank/DDBJ databases">
        <title>Genome sequence of Nocardioides sp. SOB44.</title>
        <authorList>
            <person name="Zhang G."/>
        </authorList>
    </citation>
    <scope>NUCLEOTIDE SEQUENCE</scope>
    <source>
        <strain evidence="9">SOB44</strain>
    </source>
</reference>
<evidence type="ECO:0000256" key="7">
    <source>
        <dbReference type="ARBA" id="ARBA00023033"/>
    </source>
</evidence>
<evidence type="ECO:0000313" key="9">
    <source>
        <dbReference type="EMBL" id="MDO3396502.1"/>
    </source>
</evidence>
<keyword evidence="5" id="KW-0560">Oxidoreductase</keyword>
<keyword evidence="7" id="KW-0503">Monooxygenase</keyword>
<comment type="caution">
    <text evidence="9">The sequence shown here is derived from an EMBL/GenBank/DDBJ whole genome shotgun (WGS) entry which is preliminary data.</text>
</comment>
<comment type="cofactor">
    <cofactor evidence="1">
        <name>heme</name>
        <dbReference type="ChEBI" id="CHEBI:30413"/>
    </cofactor>
</comment>
<name>A0ABT8TRC1_9ACTN</name>
<dbReference type="RefSeq" id="WP_302708555.1">
    <property type="nucleotide sequence ID" value="NZ_JAULSC010000011.1"/>
</dbReference>
<evidence type="ECO:0000256" key="1">
    <source>
        <dbReference type="ARBA" id="ARBA00001971"/>
    </source>
</evidence>
<gene>
    <name evidence="9" type="ORF">QWJ41_12285</name>
</gene>
<evidence type="ECO:0000313" key="10">
    <source>
        <dbReference type="Proteomes" id="UP001168363"/>
    </source>
</evidence>
<dbReference type="Proteomes" id="UP001168363">
    <property type="component" value="Unassembled WGS sequence"/>
</dbReference>
<evidence type="ECO:0000256" key="2">
    <source>
        <dbReference type="ARBA" id="ARBA00010617"/>
    </source>
</evidence>
<proteinExistence type="inferred from homology"/>
<organism evidence="9 10">
    <name type="scientific">Nocardioides cremeus</name>
    <dbReference type="NCBI Taxonomy" id="3058044"/>
    <lineage>
        <taxon>Bacteria</taxon>
        <taxon>Bacillati</taxon>
        <taxon>Actinomycetota</taxon>
        <taxon>Actinomycetes</taxon>
        <taxon>Propionibacteriales</taxon>
        <taxon>Nocardioidaceae</taxon>
        <taxon>Nocardioides</taxon>
    </lineage>
</organism>